<dbReference type="InterPro" id="IPR011324">
    <property type="entry name" value="Cytotoxic_necrot_fac-like_cat"/>
</dbReference>
<dbReference type="PANTHER" id="PTHR30616">
    <property type="entry name" value="UNCHARACTERIZED PROTEIN YFIH"/>
    <property type="match status" value="1"/>
</dbReference>
<evidence type="ECO:0000256" key="1">
    <source>
        <dbReference type="ARBA" id="ARBA00000553"/>
    </source>
</evidence>
<sequence length="246" mass="25100">MHEDDELPVELVDLGPGVRAGFTTRAGGFSRPPYASLDLGAAVGDDPGAVRENWSLVERWAGAPVAYGRQVHGGTVAVVGSRPADPPEADALVSASPDLAVAVVVADCVPVLLADPVAGVVAAVHAGRRGLVAGVLQAALGAMVGQGASTERVRAAVGPAIAGASYEVPAELRAEVARVVPATWSTTSWGTPSLDLPAGVRAVLEQEGVASVSVSTRDTFTDDRLFSFRRAAVTGRFAGVVRPPVR</sequence>
<keyword evidence="6" id="KW-0378">Hydrolase</keyword>
<evidence type="ECO:0000256" key="12">
    <source>
        <dbReference type="RuleBase" id="RU361274"/>
    </source>
</evidence>
<evidence type="ECO:0000313" key="14">
    <source>
        <dbReference type="Proteomes" id="UP000632740"/>
    </source>
</evidence>
<protein>
    <recommendedName>
        <fullName evidence="12">Purine nucleoside phosphorylase</fullName>
    </recommendedName>
</protein>
<dbReference type="NCBIfam" id="TIGR00726">
    <property type="entry name" value="peptidoglycan editing factor PgeF"/>
    <property type="match status" value="1"/>
</dbReference>
<name>A0A919U4H7_9CELL</name>
<evidence type="ECO:0000256" key="7">
    <source>
        <dbReference type="ARBA" id="ARBA00022833"/>
    </source>
</evidence>
<keyword evidence="14" id="KW-1185">Reference proteome</keyword>
<organism evidence="13 14">
    <name type="scientific">Cellulomonas chitinilytica</name>
    <dbReference type="NCBI Taxonomy" id="398759"/>
    <lineage>
        <taxon>Bacteria</taxon>
        <taxon>Bacillati</taxon>
        <taxon>Actinomycetota</taxon>
        <taxon>Actinomycetes</taxon>
        <taxon>Micrococcales</taxon>
        <taxon>Cellulomonadaceae</taxon>
        <taxon>Cellulomonas</taxon>
    </lineage>
</organism>
<accession>A0A919U4H7</accession>
<dbReference type="Proteomes" id="UP000632740">
    <property type="component" value="Unassembled WGS sequence"/>
</dbReference>
<evidence type="ECO:0000256" key="4">
    <source>
        <dbReference type="ARBA" id="ARBA00022679"/>
    </source>
</evidence>
<dbReference type="GO" id="GO:0005507">
    <property type="term" value="F:copper ion binding"/>
    <property type="evidence" value="ECO:0007669"/>
    <property type="project" value="TreeGrafter"/>
</dbReference>
<evidence type="ECO:0000256" key="8">
    <source>
        <dbReference type="ARBA" id="ARBA00023008"/>
    </source>
</evidence>
<dbReference type="GO" id="GO:0017061">
    <property type="term" value="F:S-methyl-5-thioadenosine phosphorylase activity"/>
    <property type="evidence" value="ECO:0007669"/>
    <property type="project" value="UniProtKB-EC"/>
</dbReference>
<comment type="function">
    <text evidence="2">Purine nucleoside enzyme that catalyzes the phosphorolysis of adenosine and inosine nucleosides, yielding D-ribose 1-phosphate and the respective free bases, adenine and hypoxanthine. Also catalyzes the phosphorolysis of S-methyl-5'-thioadenosine into adenine and S-methyl-5-thio-alpha-D-ribose 1-phosphate. Also has adenosine deaminase activity.</text>
</comment>
<dbReference type="SUPFAM" id="SSF64438">
    <property type="entry name" value="CNF1/YfiH-like putative cysteine hydrolases"/>
    <property type="match status" value="1"/>
</dbReference>
<dbReference type="PANTHER" id="PTHR30616:SF2">
    <property type="entry name" value="PURINE NUCLEOSIDE PHOSPHORYLASE LACC1"/>
    <property type="match status" value="1"/>
</dbReference>
<comment type="similarity">
    <text evidence="3 12">Belongs to the purine nucleoside phosphorylase YfiH/LACC1 family.</text>
</comment>
<dbReference type="Pfam" id="PF02578">
    <property type="entry name" value="Cu-oxidase_4"/>
    <property type="match status" value="1"/>
</dbReference>
<dbReference type="InterPro" id="IPR038371">
    <property type="entry name" value="Cu_polyphenol_OxRdtase_sf"/>
</dbReference>
<proteinExistence type="inferred from homology"/>
<dbReference type="GO" id="GO:0016787">
    <property type="term" value="F:hydrolase activity"/>
    <property type="evidence" value="ECO:0007669"/>
    <property type="project" value="UniProtKB-KW"/>
</dbReference>
<dbReference type="EMBL" id="BONK01000016">
    <property type="protein sequence ID" value="GIG23154.1"/>
    <property type="molecule type" value="Genomic_DNA"/>
</dbReference>
<evidence type="ECO:0000256" key="9">
    <source>
        <dbReference type="ARBA" id="ARBA00047989"/>
    </source>
</evidence>
<gene>
    <name evidence="13" type="ORF">Cch01nite_38780</name>
</gene>
<dbReference type="AlphaFoldDB" id="A0A919U4H7"/>
<comment type="catalytic activity">
    <reaction evidence="10">
        <text>adenosine + phosphate = alpha-D-ribose 1-phosphate + adenine</text>
        <dbReference type="Rhea" id="RHEA:27642"/>
        <dbReference type="ChEBI" id="CHEBI:16335"/>
        <dbReference type="ChEBI" id="CHEBI:16708"/>
        <dbReference type="ChEBI" id="CHEBI:43474"/>
        <dbReference type="ChEBI" id="CHEBI:57720"/>
        <dbReference type="EC" id="2.4.2.1"/>
    </reaction>
    <physiologicalReaction direction="left-to-right" evidence="10">
        <dbReference type="Rhea" id="RHEA:27643"/>
    </physiologicalReaction>
</comment>
<comment type="catalytic activity">
    <reaction evidence="9">
        <text>adenosine + H2O + H(+) = inosine + NH4(+)</text>
        <dbReference type="Rhea" id="RHEA:24408"/>
        <dbReference type="ChEBI" id="CHEBI:15377"/>
        <dbReference type="ChEBI" id="CHEBI:15378"/>
        <dbReference type="ChEBI" id="CHEBI:16335"/>
        <dbReference type="ChEBI" id="CHEBI:17596"/>
        <dbReference type="ChEBI" id="CHEBI:28938"/>
        <dbReference type="EC" id="3.5.4.4"/>
    </reaction>
    <physiologicalReaction direction="left-to-right" evidence="9">
        <dbReference type="Rhea" id="RHEA:24409"/>
    </physiologicalReaction>
</comment>
<keyword evidence="7" id="KW-0862">Zinc</keyword>
<keyword evidence="4" id="KW-0808">Transferase</keyword>
<keyword evidence="5" id="KW-0479">Metal-binding</keyword>
<evidence type="ECO:0000256" key="3">
    <source>
        <dbReference type="ARBA" id="ARBA00007353"/>
    </source>
</evidence>
<comment type="catalytic activity">
    <reaction evidence="1">
        <text>inosine + phosphate = alpha-D-ribose 1-phosphate + hypoxanthine</text>
        <dbReference type="Rhea" id="RHEA:27646"/>
        <dbReference type="ChEBI" id="CHEBI:17368"/>
        <dbReference type="ChEBI" id="CHEBI:17596"/>
        <dbReference type="ChEBI" id="CHEBI:43474"/>
        <dbReference type="ChEBI" id="CHEBI:57720"/>
        <dbReference type="EC" id="2.4.2.1"/>
    </reaction>
    <physiologicalReaction direction="left-to-right" evidence="1">
        <dbReference type="Rhea" id="RHEA:27647"/>
    </physiologicalReaction>
</comment>
<dbReference type="Gene3D" id="3.60.140.10">
    <property type="entry name" value="CNF1/YfiH-like putative cysteine hydrolases"/>
    <property type="match status" value="1"/>
</dbReference>
<evidence type="ECO:0000256" key="10">
    <source>
        <dbReference type="ARBA" id="ARBA00048968"/>
    </source>
</evidence>
<evidence type="ECO:0000256" key="5">
    <source>
        <dbReference type="ARBA" id="ARBA00022723"/>
    </source>
</evidence>
<evidence type="ECO:0000256" key="2">
    <source>
        <dbReference type="ARBA" id="ARBA00003215"/>
    </source>
</evidence>
<dbReference type="InterPro" id="IPR003730">
    <property type="entry name" value="Cu_polyphenol_OxRdtase"/>
</dbReference>
<evidence type="ECO:0000256" key="6">
    <source>
        <dbReference type="ARBA" id="ARBA00022801"/>
    </source>
</evidence>
<comment type="catalytic activity">
    <reaction evidence="11">
        <text>S-methyl-5'-thioadenosine + phosphate = 5-(methylsulfanyl)-alpha-D-ribose 1-phosphate + adenine</text>
        <dbReference type="Rhea" id="RHEA:11852"/>
        <dbReference type="ChEBI" id="CHEBI:16708"/>
        <dbReference type="ChEBI" id="CHEBI:17509"/>
        <dbReference type="ChEBI" id="CHEBI:43474"/>
        <dbReference type="ChEBI" id="CHEBI:58533"/>
        <dbReference type="EC" id="2.4.2.28"/>
    </reaction>
    <physiologicalReaction direction="left-to-right" evidence="11">
        <dbReference type="Rhea" id="RHEA:11853"/>
    </physiologicalReaction>
</comment>
<dbReference type="CDD" id="cd16833">
    <property type="entry name" value="YfiH"/>
    <property type="match status" value="1"/>
</dbReference>
<comment type="caution">
    <text evidence="13">The sequence shown here is derived from an EMBL/GenBank/DDBJ whole genome shotgun (WGS) entry which is preliminary data.</text>
</comment>
<reference evidence="13" key="1">
    <citation type="submission" date="2021-01" db="EMBL/GenBank/DDBJ databases">
        <title>Whole genome shotgun sequence of Cellulomonas chitinilytica NBRC 110799.</title>
        <authorList>
            <person name="Komaki H."/>
            <person name="Tamura T."/>
        </authorList>
    </citation>
    <scope>NUCLEOTIDE SEQUENCE</scope>
    <source>
        <strain evidence="13">NBRC 110799</strain>
    </source>
</reference>
<evidence type="ECO:0000256" key="11">
    <source>
        <dbReference type="ARBA" id="ARBA00049893"/>
    </source>
</evidence>
<evidence type="ECO:0000313" key="13">
    <source>
        <dbReference type="EMBL" id="GIG23154.1"/>
    </source>
</evidence>
<keyword evidence="8" id="KW-0186">Copper</keyword>